<dbReference type="Proteomes" id="UP000248917">
    <property type="component" value="Unassembled WGS sequence"/>
</dbReference>
<dbReference type="Gene3D" id="3.10.450.50">
    <property type="match status" value="1"/>
</dbReference>
<dbReference type="EMBL" id="QKTX01000009">
    <property type="protein sequence ID" value="PZV82184.1"/>
    <property type="molecule type" value="Genomic_DNA"/>
</dbReference>
<sequence length="127" mass="14700">MLMETLMPESNSISLSEEKFFSLLQGDFDTFSFLFDEKGLMFYPNGKVENKPELLQRLKTGKIVFQHIDVKKWISRSYGSASVVHGEGTFSLLLQGEELTEKLNFIDVWVERENGWKLVSSHFIRMA</sequence>
<gene>
    <name evidence="2" type="ORF">CLV31_10945</name>
</gene>
<keyword evidence="3" id="KW-1185">Reference proteome</keyword>
<evidence type="ECO:0000313" key="2">
    <source>
        <dbReference type="EMBL" id="PZV82184.1"/>
    </source>
</evidence>
<dbReference type="OrthoDB" id="8965451at2"/>
<proteinExistence type="predicted"/>
<dbReference type="AlphaFoldDB" id="A0A326RPB5"/>
<feature type="domain" description="DUF4440" evidence="1">
    <location>
        <begin position="23"/>
        <end position="118"/>
    </location>
</feature>
<dbReference type="InterPro" id="IPR032710">
    <property type="entry name" value="NTF2-like_dom_sf"/>
</dbReference>
<comment type="caution">
    <text evidence="2">The sequence shown here is derived from an EMBL/GenBank/DDBJ whole genome shotgun (WGS) entry which is preliminary data.</text>
</comment>
<evidence type="ECO:0000313" key="3">
    <source>
        <dbReference type="Proteomes" id="UP000248917"/>
    </source>
</evidence>
<evidence type="ECO:0000259" key="1">
    <source>
        <dbReference type="Pfam" id="PF14534"/>
    </source>
</evidence>
<dbReference type="SUPFAM" id="SSF54427">
    <property type="entry name" value="NTF2-like"/>
    <property type="match status" value="1"/>
</dbReference>
<name>A0A326RPB5_9BACT</name>
<dbReference type="Pfam" id="PF14534">
    <property type="entry name" value="DUF4440"/>
    <property type="match status" value="1"/>
</dbReference>
<reference evidence="2 3" key="1">
    <citation type="submission" date="2018-06" db="EMBL/GenBank/DDBJ databases">
        <title>Genomic Encyclopedia of Archaeal and Bacterial Type Strains, Phase II (KMG-II): from individual species to whole genera.</title>
        <authorList>
            <person name="Goeker M."/>
        </authorList>
    </citation>
    <scope>NUCLEOTIDE SEQUENCE [LARGE SCALE GENOMIC DNA]</scope>
    <source>
        <strain evidence="2 3">T4</strain>
    </source>
</reference>
<protein>
    <submittedName>
        <fullName evidence="2">Uncharacterized protein DUF4440</fullName>
    </submittedName>
</protein>
<dbReference type="InterPro" id="IPR027843">
    <property type="entry name" value="DUF4440"/>
</dbReference>
<accession>A0A326RPB5</accession>
<organism evidence="2 3">
    <name type="scientific">Algoriphagus aquaeductus</name>
    <dbReference type="NCBI Taxonomy" id="475299"/>
    <lineage>
        <taxon>Bacteria</taxon>
        <taxon>Pseudomonadati</taxon>
        <taxon>Bacteroidota</taxon>
        <taxon>Cytophagia</taxon>
        <taxon>Cytophagales</taxon>
        <taxon>Cyclobacteriaceae</taxon>
        <taxon>Algoriphagus</taxon>
    </lineage>
</organism>